<dbReference type="Gene3D" id="3.40.50.2020">
    <property type="match status" value="1"/>
</dbReference>
<evidence type="ECO:0000313" key="4">
    <source>
        <dbReference type="Proteomes" id="UP000679722"/>
    </source>
</evidence>
<dbReference type="PANTHER" id="PTHR47505:SF1">
    <property type="entry name" value="DNA UTILIZATION PROTEIN YHGH"/>
    <property type="match status" value="1"/>
</dbReference>
<reference evidence="4" key="2">
    <citation type="submission" date="2023-07" db="EMBL/GenBank/DDBJ databases">
        <title>Marinomonas vulgaris A79, complete genome.</title>
        <authorList>
            <person name="Ying J.-J."/>
        </authorList>
    </citation>
    <scope>NUCLEOTIDE SEQUENCE [LARGE SCALE GENOMIC DNA]</scope>
    <source>
        <strain evidence="4">A79</strain>
    </source>
</reference>
<dbReference type="EMBL" id="JAGSSV010000006">
    <property type="protein sequence ID" value="MBR7888707.1"/>
    <property type="molecule type" value="Genomic_DNA"/>
</dbReference>
<evidence type="ECO:0000256" key="1">
    <source>
        <dbReference type="ARBA" id="ARBA00008007"/>
    </source>
</evidence>
<accession>A0ABS5HB72</accession>
<dbReference type="InterPro" id="IPR000836">
    <property type="entry name" value="PRTase_dom"/>
</dbReference>
<gene>
    <name evidence="3" type="ORF">J9B83_07095</name>
</gene>
<comment type="similarity">
    <text evidence="1">Belongs to the ComF/GntX family.</text>
</comment>
<name>A0ABS5HB72_9GAMM</name>
<evidence type="ECO:0000313" key="3">
    <source>
        <dbReference type="EMBL" id="MBR7888707.1"/>
    </source>
</evidence>
<protein>
    <submittedName>
        <fullName evidence="3">ComF family protein</fullName>
    </submittedName>
</protein>
<reference evidence="3 4" key="1">
    <citation type="submission" date="2021-04" db="EMBL/GenBank/DDBJ databases">
        <authorList>
            <person name="Sun C."/>
        </authorList>
    </citation>
    <scope>NUCLEOTIDE SEQUENCE [LARGE SCALE GENOMIC DNA]</scope>
    <source>
        <strain evidence="3 4">A79</strain>
    </source>
</reference>
<dbReference type="InterPro" id="IPR029057">
    <property type="entry name" value="PRTase-like"/>
</dbReference>
<evidence type="ECO:0000259" key="2">
    <source>
        <dbReference type="Pfam" id="PF18912"/>
    </source>
</evidence>
<feature type="domain" description="Double zinc ribbon" evidence="2">
    <location>
        <begin position="18"/>
        <end position="67"/>
    </location>
</feature>
<proteinExistence type="inferred from homology"/>
<dbReference type="InterPro" id="IPR051910">
    <property type="entry name" value="ComF/GntX_DNA_util-trans"/>
</dbReference>
<dbReference type="Proteomes" id="UP000679722">
    <property type="component" value="Unassembled WGS sequence"/>
</dbReference>
<dbReference type="CDD" id="cd06223">
    <property type="entry name" value="PRTases_typeI"/>
    <property type="match status" value="1"/>
</dbReference>
<keyword evidence="4" id="KW-1185">Reference proteome</keyword>
<sequence length="248" mass="28743">MDLKKLSTTKITQVYYGLFLNRCYLCDTPSHNTFCHSCQAGLIRNDQHCLQCQRPIHSTSQICGRCQIQALSYQRCIAPYRFEGIIKTLIHSVKFHQGNHYIRPLMSLLSEQLRQEYDQQTWPEQLIYVPSHPHRIKERGFCQTRAMSTQLIKQLRRQEPDLTLKFAAKNPLIKTLHTQAQHSLSRKARLNTPRDLYRVTGHVAKHVALFDDVMTTGSTVEYCCQQLLQAGAERVDVWVLARTADKAF</sequence>
<dbReference type="PANTHER" id="PTHR47505">
    <property type="entry name" value="DNA UTILIZATION PROTEIN YHGH"/>
    <property type="match status" value="1"/>
</dbReference>
<organism evidence="3 4">
    <name type="scientific">Marinomonas vulgaris</name>
    <dbReference type="NCBI Taxonomy" id="2823372"/>
    <lineage>
        <taxon>Bacteria</taxon>
        <taxon>Pseudomonadati</taxon>
        <taxon>Pseudomonadota</taxon>
        <taxon>Gammaproteobacteria</taxon>
        <taxon>Oceanospirillales</taxon>
        <taxon>Oceanospirillaceae</taxon>
        <taxon>Marinomonas</taxon>
    </lineage>
</organism>
<comment type="caution">
    <text evidence="3">The sequence shown here is derived from an EMBL/GenBank/DDBJ whole genome shotgun (WGS) entry which is preliminary data.</text>
</comment>
<dbReference type="InterPro" id="IPR044005">
    <property type="entry name" value="DZR_2"/>
</dbReference>
<dbReference type="Pfam" id="PF18912">
    <property type="entry name" value="DZR_2"/>
    <property type="match status" value="1"/>
</dbReference>
<dbReference type="SUPFAM" id="SSF53271">
    <property type="entry name" value="PRTase-like"/>
    <property type="match status" value="1"/>
</dbReference>